<dbReference type="PANTHER" id="PTHR39555:SF1">
    <property type="entry name" value="TYPE IV PILUS INNER MEMBRANE COMPONENT PILO"/>
    <property type="match status" value="1"/>
</dbReference>
<sequence>MNTLLSKLTMDIEQLSVKNKIAGATAILAAFVVIFIMMVILPQRERMAELTVTLQQEEQVVKQLEDYSRKHPDLQQYVAELDVKEVQLGTLLPESAKVSDVLVELDRETKAAGLELVSIKPGEMINQKGYRALPMELVVHGDFHNILDFVTKMDNLSRFTNVLSISTDLHDQILETKLIIATYILGEAPNQKKTEEPKK</sequence>
<dbReference type="Gene3D" id="3.30.70.60">
    <property type="match status" value="1"/>
</dbReference>
<dbReference type="STRING" id="112903.SAMN04490178_101279"/>
<dbReference type="InterPro" id="IPR014717">
    <property type="entry name" value="Transl_elong_EF1B/ribsomal_bS6"/>
</dbReference>
<dbReference type="Pfam" id="PF04350">
    <property type="entry name" value="PilO"/>
    <property type="match status" value="1"/>
</dbReference>
<dbReference type="GO" id="GO:0043107">
    <property type="term" value="P:type IV pilus-dependent motility"/>
    <property type="evidence" value="ECO:0007669"/>
    <property type="project" value="InterPro"/>
</dbReference>
<dbReference type="PANTHER" id="PTHR39555">
    <property type="entry name" value="FIMBRIAL ASSEMBLY PROTEIN PILO-LIKE PROTEIN-RELATED"/>
    <property type="match status" value="1"/>
</dbReference>
<keyword evidence="1" id="KW-1133">Transmembrane helix</keyword>
<keyword evidence="3" id="KW-1185">Reference proteome</keyword>
<proteinExistence type="predicted"/>
<protein>
    <submittedName>
        <fullName evidence="2">Pilus assembly protein, PilO</fullName>
    </submittedName>
</protein>
<dbReference type="OrthoDB" id="1680908at2"/>
<evidence type="ECO:0000313" key="3">
    <source>
        <dbReference type="Proteomes" id="UP000198847"/>
    </source>
</evidence>
<accession>A0A1H8NYU6</accession>
<dbReference type="Proteomes" id="UP000198847">
    <property type="component" value="Unassembled WGS sequence"/>
</dbReference>
<dbReference type="InterPro" id="IPR007445">
    <property type="entry name" value="PilO"/>
</dbReference>
<evidence type="ECO:0000313" key="2">
    <source>
        <dbReference type="EMBL" id="SEO34795.1"/>
    </source>
</evidence>
<keyword evidence="1" id="KW-0812">Transmembrane</keyword>
<dbReference type="EMBL" id="FODY01000001">
    <property type="protein sequence ID" value="SEO34795.1"/>
    <property type="molecule type" value="Genomic_DNA"/>
</dbReference>
<organism evidence="2 3">
    <name type="scientific">Propionispora vibrioides</name>
    <dbReference type="NCBI Taxonomy" id="112903"/>
    <lineage>
        <taxon>Bacteria</taxon>
        <taxon>Bacillati</taxon>
        <taxon>Bacillota</taxon>
        <taxon>Negativicutes</taxon>
        <taxon>Selenomonadales</taxon>
        <taxon>Sporomusaceae</taxon>
        <taxon>Propionispora</taxon>
    </lineage>
</organism>
<feature type="transmembrane region" description="Helical" evidence="1">
    <location>
        <begin position="20"/>
        <end position="41"/>
    </location>
</feature>
<reference evidence="2 3" key="1">
    <citation type="submission" date="2016-10" db="EMBL/GenBank/DDBJ databases">
        <authorList>
            <person name="de Groot N.N."/>
        </authorList>
    </citation>
    <scope>NUCLEOTIDE SEQUENCE [LARGE SCALE GENOMIC DNA]</scope>
    <source>
        <strain evidence="2 3">DSM 13305</strain>
    </source>
</reference>
<dbReference type="RefSeq" id="WP_091743592.1">
    <property type="nucleotide sequence ID" value="NZ_FODY01000001.1"/>
</dbReference>
<dbReference type="GO" id="GO:0043683">
    <property type="term" value="P:type IV pilus assembly"/>
    <property type="evidence" value="ECO:0007669"/>
    <property type="project" value="InterPro"/>
</dbReference>
<dbReference type="AlphaFoldDB" id="A0A1H8NYU6"/>
<evidence type="ECO:0000256" key="1">
    <source>
        <dbReference type="SAM" id="Phobius"/>
    </source>
</evidence>
<gene>
    <name evidence="2" type="ORF">SAMN04490178_101279</name>
</gene>
<keyword evidence="1" id="KW-0472">Membrane</keyword>
<name>A0A1H8NYU6_9FIRM</name>